<comment type="caution">
    <text evidence="1">The sequence shown here is derived from an EMBL/GenBank/DDBJ whole genome shotgun (WGS) entry which is preliminary data.</text>
</comment>
<evidence type="ECO:0000313" key="1">
    <source>
        <dbReference type="EMBL" id="KAI6093342.1"/>
    </source>
</evidence>
<dbReference type="EMBL" id="MU394281">
    <property type="protein sequence ID" value="KAI6093342.1"/>
    <property type="molecule type" value="Genomic_DNA"/>
</dbReference>
<organism evidence="1 2">
    <name type="scientific">Hypoxylon rubiginosum</name>
    <dbReference type="NCBI Taxonomy" id="110542"/>
    <lineage>
        <taxon>Eukaryota</taxon>
        <taxon>Fungi</taxon>
        <taxon>Dikarya</taxon>
        <taxon>Ascomycota</taxon>
        <taxon>Pezizomycotina</taxon>
        <taxon>Sordariomycetes</taxon>
        <taxon>Xylariomycetidae</taxon>
        <taxon>Xylariales</taxon>
        <taxon>Hypoxylaceae</taxon>
        <taxon>Hypoxylon</taxon>
    </lineage>
</organism>
<name>A0ACC0DLV0_9PEZI</name>
<evidence type="ECO:0000313" key="2">
    <source>
        <dbReference type="Proteomes" id="UP001497680"/>
    </source>
</evidence>
<reference evidence="1 2" key="1">
    <citation type="journal article" date="2022" name="New Phytol.">
        <title>Ecological generalism drives hyperdiversity of secondary metabolite gene clusters in xylarialean endophytes.</title>
        <authorList>
            <person name="Franco M.E.E."/>
            <person name="Wisecaver J.H."/>
            <person name="Arnold A.E."/>
            <person name="Ju Y.M."/>
            <person name="Slot J.C."/>
            <person name="Ahrendt S."/>
            <person name="Moore L.P."/>
            <person name="Eastman K.E."/>
            <person name="Scott K."/>
            <person name="Konkel Z."/>
            <person name="Mondo S.J."/>
            <person name="Kuo A."/>
            <person name="Hayes R.D."/>
            <person name="Haridas S."/>
            <person name="Andreopoulos B."/>
            <person name="Riley R."/>
            <person name="LaButti K."/>
            <person name="Pangilinan J."/>
            <person name="Lipzen A."/>
            <person name="Amirebrahimi M."/>
            <person name="Yan J."/>
            <person name="Adam C."/>
            <person name="Keymanesh K."/>
            <person name="Ng V."/>
            <person name="Louie K."/>
            <person name="Northen T."/>
            <person name="Drula E."/>
            <person name="Henrissat B."/>
            <person name="Hsieh H.M."/>
            <person name="Youens-Clark K."/>
            <person name="Lutzoni F."/>
            <person name="Miadlikowska J."/>
            <person name="Eastwood D.C."/>
            <person name="Hamelin R.C."/>
            <person name="Grigoriev I.V."/>
            <person name="U'Ren J.M."/>
        </authorList>
    </citation>
    <scope>NUCLEOTIDE SEQUENCE [LARGE SCALE GENOMIC DNA]</scope>
    <source>
        <strain evidence="1 2">ER1909</strain>
    </source>
</reference>
<dbReference type="Proteomes" id="UP001497680">
    <property type="component" value="Unassembled WGS sequence"/>
</dbReference>
<protein>
    <submittedName>
        <fullName evidence="1">Uncharacterized protein</fullName>
    </submittedName>
</protein>
<accession>A0ACC0DLV0</accession>
<keyword evidence="2" id="KW-1185">Reference proteome</keyword>
<sequence length="256" mass="25982">MLALSLLLLPLCGLSVSARGIHTRDSLLQYKRQTATCESTYGAGSEPCGGEDSGFCFSPSQGQTCCATDSGFCDAGRYCAPVAGFCCLEGEDLETCAKNAGFEVPLSASSASTPAAATATSMTSTMASTSASLAPLGSSEVVTVPGPTETVIPILKQSTMATMTQMQNVTCGFAAAATSMTTPPAAGSSMMSASPFPTMTIPTTPNVQSVPTAISNTNGTSPTHPLVEVSFAVRQTCTSAGLTRMVAVIAALIVLW</sequence>
<proteinExistence type="predicted"/>
<gene>
    <name evidence="1" type="ORF">F4821DRAFT_79622</name>
</gene>